<proteinExistence type="predicted"/>
<evidence type="ECO:0000313" key="2">
    <source>
        <dbReference type="Proteomes" id="UP000265520"/>
    </source>
</evidence>
<sequence length="42" mass="4814">SDSPDAIQRENRVKMYSRKSVSQKKHVFCPFPARICSAGMWA</sequence>
<accession>A0A392NRR2</accession>
<comment type="caution">
    <text evidence="1">The sequence shown here is derived from an EMBL/GenBank/DDBJ whole genome shotgun (WGS) entry which is preliminary data.</text>
</comment>
<dbReference type="AlphaFoldDB" id="A0A392NRR2"/>
<protein>
    <submittedName>
        <fullName evidence="1">Uncharacterized protein</fullName>
    </submittedName>
</protein>
<dbReference type="Proteomes" id="UP000265520">
    <property type="component" value="Unassembled WGS sequence"/>
</dbReference>
<reference evidence="1 2" key="1">
    <citation type="journal article" date="2018" name="Front. Plant Sci.">
        <title>Red Clover (Trifolium pratense) and Zigzag Clover (T. medium) - A Picture of Genomic Similarities and Differences.</title>
        <authorList>
            <person name="Dluhosova J."/>
            <person name="Istvanek J."/>
            <person name="Nedelnik J."/>
            <person name="Repkova J."/>
        </authorList>
    </citation>
    <scope>NUCLEOTIDE SEQUENCE [LARGE SCALE GENOMIC DNA]</scope>
    <source>
        <strain evidence="2">cv. 10/8</strain>
        <tissue evidence="1">Leaf</tissue>
    </source>
</reference>
<evidence type="ECO:0000313" key="1">
    <source>
        <dbReference type="EMBL" id="MCI02531.1"/>
    </source>
</evidence>
<organism evidence="1 2">
    <name type="scientific">Trifolium medium</name>
    <dbReference type="NCBI Taxonomy" id="97028"/>
    <lineage>
        <taxon>Eukaryota</taxon>
        <taxon>Viridiplantae</taxon>
        <taxon>Streptophyta</taxon>
        <taxon>Embryophyta</taxon>
        <taxon>Tracheophyta</taxon>
        <taxon>Spermatophyta</taxon>
        <taxon>Magnoliopsida</taxon>
        <taxon>eudicotyledons</taxon>
        <taxon>Gunneridae</taxon>
        <taxon>Pentapetalae</taxon>
        <taxon>rosids</taxon>
        <taxon>fabids</taxon>
        <taxon>Fabales</taxon>
        <taxon>Fabaceae</taxon>
        <taxon>Papilionoideae</taxon>
        <taxon>50 kb inversion clade</taxon>
        <taxon>NPAAA clade</taxon>
        <taxon>Hologalegina</taxon>
        <taxon>IRL clade</taxon>
        <taxon>Trifolieae</taxon>
        <taxon>Trifolium</taxon>
    </lineage>
</organism>
<dbReference type="EMBL" id="LXQA010049411">
    <property type="protein sequence ID" value="MCI02531.1"/>
    <property type="molecule type" value="Genomic_DNA"/>
</dbReference>
<keyword evidence="2" id="KW-1185">Reference proteome</keyword>
<name>A0A392NRR2_9FABA</name>
<feature type="non-terminal residue" evidence="1">
    <location>
        <position position="1"/>
    </location>
</feature>